<dbReference type="GO" id="GO:0005524">
    <property type="term" value="F:ATP binding"/>
    <property type="evidence" value="ECO:0007669"/>
    <property type="project" value="UniProtKB-UniRule"/>
</dbReference>
<feature type="binding site" evidence="13 14">
    <location>
        <position position="105"/>
    </location>
    <ligand>
        <name>ATP</name>
        <dbReference type="ChEBI" id="CHEBI:30616"/>
    </ligand>
</feature>
<dbReference type="InterPro" id="IPR034907">
    <property type="entry name" value="NDK-like_dom"/>
</dbReference>
<dbReference type="InterPro" id="IPR036850">
    <property type="entry name" value="NDK-like_dom_sf"/>
</dbReference>
<dbReference type="NCBIfam" id="NF001908">
    <property type="entry name" value="PRK00668.1"/>
    <property type="match status" value="1"/>
</dbReference>
<evidence type="ECO:0000256" key="8">
    <source>
        <dbReference type="ARBA" id="ARBA00022741"/>
    </source>
</evidence>
<keyword evidence="12 13" id="KW-0546">Nucleotide metabolism</keyword>
<comment type="subunit">
    <text evidence="13">Homotetramer.</text>
</comment>
<keyword evidence="11 13" id="KW-0460">Magnesium</keyword>
<evidence type="ECO:0000256" key="7">
    <source>
        <dbReference type="ARBA" id="ARBA00022723"/>
    </source>
</evidence>
<dbReference type="eggNOG" id="COG0105">
    <property type="taxonomic scope" value="Bacteria"/>
</dbReference>
<keyword evidence="5 13" id="KW-0597">Phosphoprotein</keyword>
<dbReference type="PANTHER" id="PTHR46161">
    <property type="entry name" value="NUCLEOSIDE DIPHOSPHATE KINASE"/>
    <property type="match status" value="1"/>
</dbReference>
<feature type="binding site" evidence="13 14">
    <location>
        <position position="115"/>
    </location>
    <ligand>
        <name>ATP</name>
        <dbReference type="ChEBI" id="CHEBI:30616"/>
    </ligand>
</feature>
<feature type="binding site" evidence="13 14">
    <location>
        <position position="12"/>
    </location>
    <ligand>
        <name>ATP</name>
        <dbReference type="ChEBI" id="CHEBI:30616"/>
    </ligand>
</feature>
<feature type="binding site" evidence="13 14">
    <location>
        <position position="88"/>
    </location>
    <ligand>
        <name>ATP</name>
        <dbReference type="ChEBI" id="CHEBI:30616"/>
    </ligand>
</feature>
<evidence type="ECO:0000256" key="1">
    <source>
        <dbReference type="ARBA" id="ARBA00008142"/>
    </source>
</evidence>
<keyword evidence="8 13" id="KW-0547">Nucleotide-binding</keyword>
<dbReference type="KEGG" id="bfl:Bfl533"/>
<accession>Q7VRR7</accession>
<dbReference type="PRINTS" id="PR01243">
    <property type="entry name" value="NUCDPKINASE"/>
</dbReference>
<evidence type="ECO:0000259" key="17">
    <source>
        <dbReference type="SMART" id="SM00562"/>
    </source>
</evidence>
<dbReference type="Pfam" id="PF00334">
    <property type="entry name" value="NDK"/>
    <property type="match status" value="1"/>
</dbReference>
<dbReference type="STRING" id="203907.Bfl533"/>
<comment type="catalytic activity">
    <reaction evidence="13 16">
        <text>a 2'-deoxyribonucleoside 5'-diphosphate + ATP = a 2'-deoxyribonucleoside 5'-triphosphate + ADP</text>
        <dbReference type="Rhea" id="RHEA:44640"/>
        <dbReference type="ChEBI" id="CHEBI:30616"/>
        <dbReference type="ChEBI" id="CHEBI:61560"/>
        <dbReference type="ChEBI" id="CHEBI:73316"/>
        <dbReference type="ChEBI" id="CHEBI:456216"/>
        <dbReference type="EC" id="2.7.4.6"/>
    </reaction>
</comment>
<keyword evidence="4 13" id="KW-0963">Cytoplasm</keyword>
<dbReference type="InterPro" id="IPR001564">
    <property type="entry name" value="Nucleoside_diP_kinase"/>
</dbReference>
<comment type="catalytic activity">
    <reaction evidence="13">
        <text>a ribonucleoside 5'-diphosphate + ATP = a ribonucleoside 5'-triphosphate + ADP</text>
        <dbReference type="Rhea" id="RHEA:18113"/>
        <dbReference type="ChEBI" id="CHEBI:30616"/>
        <dbReference type="ChEBI" id="CHEBI:57930"/>
        <dbReference type="ChEBI" id="CHEBI:61557"/>
        <dbReference type="ChEBI" id="CHEBI:456216"/>
        <dbReference type="EC" id="2.7.4.6"/>
    </reaction>
</comment>
<dbReference type="GO" id="GO:0006183">
    <property type="term" value="P:GTP biosynthetic process"/>
    <property type="evidence" value="ECO:0007669"/>
    <property type="project" value="UniProtKB-UniRule"/>
</dbReference>
<keyword evidence="6 13" id="KW-0808">Transferase</keyword>
<comment type="function">
    <text evidence="13">Major role in the synthesis of nucleoside triphosphates other than ATP. The ATP gamma phosphate is transferred to the NDP beta phosphate via a ping-pong mechanism, using a phosphorylated active-site intermediate.</text>
</comment>
<dbReference type="EMBL" id="BX248583">
    <property type="protein sequence ID" value="CAD83219.1"/>
    <property type="molecule type" value="Genomic_DNA"/>
</dbReference>
<feature type="domain" description="Nucleoside diphosphate kinase-like" evidence="17">
    <location>
        <begin position="4"/>
        <end position="136"/>
    </location>
</feature>
<keyword evidence="7 13" id="KW-0479">Metal-binding</keyword>
<keyword evidence="19" id="KW-1185">Reference proteome</keyword>
<evidence type="ECO:0000256" key="4">
    <source>
        <dbReference type="ARBA" id="ARBA00022490"/>
    </source>
</evidence>
<reference evidence="18 19" key="1">
    <citation type="journal article" date="2003" name="Proc. Natl. Acad. Sci. U.S.A.">
        <title>The genome sequence of Blochmannia floridanus: comparative analysis of reduced genomes.</title>
        <authorList>
            <person name="Gil R."/>
            <person name="Silva F.J."/>
            <person name="Zientz E."/>
            <person name="Delmotte F."/>
            <person name="Gonzalez-Candelas F."/>
            <person name="Latorre A."/>
            <person name="Rausell C."/>
            <person name="Kramerbeek J."/>
            <person name="Gadau J."/>
            <person name="Hoelldobler B."/>
            <person name="van Ham R.C.H.J."/>
            <person name="Gross R."/>
            <person name="Moya A."/>
        </authorList>
    </citation>
    <scope>NUCLEOTIDE SEQUENCE [LARGE SCALE GENOMIC DNA]</scope>
</reference>
<evidence type="ECO:0000256" key="15">
    <source>
        <dbReference type="RuleBase" id="RU004011"/>
    </source>
</evidence>
<evidence type="ECO:0000256" key="11">
    <source>
        <dbReference type="ARBA" id="ARBA00022842"/>
    </source>
</evidence>
<dbReference type="SMART" id="SM00562">
    <property type="entry name" value="NDK"/>
    <property type="match status" value="1"/>
</dbReference>
<comment type="subcellular location">
    <subcellularLocation>
        <location evidence="13">Cytoplasm</location>
    </subcellularLocation>
</comment>
<proteinExistence type="inferred from homology"/>
<dbReference type="FunFam" id="3.30.70.141:FF:000003">
    <property type="entry name" value="Nucleoside diphosphate kinase"/>
    <property type="match status" value="1"/>
</dbReference>
<dbReference type="GO" id="GO:0046872">
    <property type="term" value="F:metal ion binding"/>
    <property type="evidence" value="ECO:0007669"/>
    <property type="project" value="UniProtKB-KW"/>
</dbReference>
<evidence type="ECO:0000256" key="13">
    <source>
        <dbReference type="HAMAP-Rule" id="MF_00451"/>
    </source>
</evidence>
<evidence type="ECO:0000256" key="14">
    <source>
        <dbReference type="PROSITE-ProRule" id="PRU00706"/>
    </source>
</evidence>
<evidence type="ECO:0000313" key="18">
    <source>
        <dbReference type="EMBL" id="CAD83219.1"/>
    </source>
</evidence>
<protein>
    <recommendedName>
        <fullName evidence="3 13">Nucleoside diphosphate kinase</fullName>
        <shortName evidence="13">NDK</shortName>
        <shortName evidence="13">NDP kinase</shortName>
        <ecNumber evidence="2 13">2.7.4.6</ecNumber>
    </recommendedName>
    <alternativeName>
        <fullName evidence="13">Nucleoside-2-P kinase</fullName>
    </alternativeName>
</protein>
<dbReference type="GO" id="GO:0006241">
    <property type="term" value="P:CTP biosynthetic process"/>
    <property type="evidence" value="ECO:0007669"/>
    <property type="project" value="UniProtKB-UniRule"/>
</dbReference>
<name>Q7VRR7_BLOFL</name>
<feature type="binding site" evidence="13 14">
    <location>
        <position position="60"/>
    </location>
    <ligand>
        <name>ATP</name>
        <dbReference type="ChEBI" id="CHEBI:30616"/>
    </ligand>
</feature>
<comment type="cofactor">
    <cofactor evidence="13">
        <name>Mg(2+)</name>
        <dbReference type="ChEBI" id="CHEBI:18420"/>
    </cofactor>
</comment>
<evidence type="ECO:0000256" key="2">
    <source>
        <dbReference type="ARBA" id="ARBA00012966"/>
    </source>
</evidence>
<organism evidence="18 19">
    <name type="scientific">Blochmanniella floridana</name>
    <dbReference type="NCBI Taxonomy" id="203907"/>
    <lineage>
        <taxon>Bacteria</taxon>
        <taxon>Pseudomonadati</taxon>
        <taxon>Pseudomonadota</taxon>
        <taxon>Gammaproteobacteria</taxon>
        <taxon>Enterobacterales</taxon>
        <taxon>Enterobacteriaceae</taxon>
        <taxon>ant endosymbionts</taxon>
        <taxon>Candidatus Blochmanniella</taxon>
    </lineage>
</organism>
<keyword evidence="9 13" id="KW-0418">Kinase</keyword>
<evidence type="ECO:0000256" key="9">
    <source>
        <dbReference type="ARBA" id="ARBA00022777"/>
    </source>
</evidence>
<dbReference type="GO" id="GO:0006228">
    <property type="term" value="P:UTP biosynthetic process"/>
    <property type="evidence" value="ECO:0007669"/>
    <property type="project" value="UniProtKB-UniRule"/>
</dbReference>
<evidence type="ECO:0000313" key="19">
    <source>
        <dbReference type="Proteomes" id="UP000002192"/>
    </source>
</evidence>
<evidence type="ECO:0000256" key="12">
    <source>
        <dbReference type="ARBA" id="ARBA00023080"/>
    </source>
</evidence>
<keyword evidence="10 13" id="KW-0067">ATP-binding</keyword>
<dbReference type="OrthoDB" id="9801161at2"/>
<feature type="active site" description="Pros-phosphohistidine intermediate" evidence="13 14">
    <location>
        <position position="118"/>
    </location>
</feature>
<dbReference type="HOGENOM" id="CLU_060216_8_1_6"/>
<dbReference type="PROSITE" id="PS51374">
    <property type="entry name" value="NDPK_LIKE"/>
    <property type="match status" value="1"/>
</dbReference>
<evidence type="ECO:0000256" key="6">
    <source>
        <dbReference type="ARBA" id="ARBA00022679"/>
    </source>
</evidence>
<dbReference type="PROSITE" id="PS00469">
    <property type="entry name" value="NDPK"/>
    <property type="match status" value="1"/>
</dbReference>
<feature type="binding site" evidence="13 14">
    <location>
        <position position="94"/>
    </location>
    <ligand>
        <name>ATP</name>
        <dbReference type="ChEBI" id="CHEBI:30616"/>
    </ligand>
</feature>
<dbReference type="GO" id="GO:0005737">
    <property type="term" value="C:cytoplasm"/>
    <property type="evidence" value="ECO:0007669"/>
    <property type="project" value="UniProtKB-SubCell"/>
</dbReference>
<dbReference type="AlphaFoldDB" id="Q7VRR7"/>
<dbReference type="SUPFAM" id="SSF54919">
    <property type="entry name" value="Nucleoside diphosphate kinase, NDK"/>
    <property type="match status" value="1"/>
</dbReference>
<evidence type="ECO:0000256" key="10">
    <source>
        <dbReference type="ARBA" id="ARBA00022840"/>
    </source>
</evidence>
<dbReference type="CDD" id="cd04413">
    <property type="entry name" value="NDPk_I"/>
    <property type="match status" value="1"/>
</dbReference>
<dbReference type="HAMAP" id="MF_00451">
    <property type="entry name" value="NDP_kinase"/>
    <property type="match status" value="1"/>
</dbReference>
<evidence type="ECO:0000256" key="5">
    <source>
        <dbReference type="ARBA" id="ARBA00022553"/>
    </source>
</evidence>
<dbReference type="EC" id="2.7.4.6" evidence="2 13"/>
<dbReference type="InterPro" id="IPR023005">
    <property type="entry name" value="Nucleoside_diP_kinase_AS"/>
</dbReference>
<dbReference type="GO" id="GO:0004550">
    <property type="term" value="F:nucleoside diphosphate kinase activity"/>
    <property type="evidence" value="ECO:0007669"/>
    <property type="project" value="UniProtKB-UniRule"/>
</dbReference>
<dbReference type="PANTHER" id="PTHR46161:SF3">
    <property type="entry name" value="NUCLEOSIDE DIPHOSPHATE KINASE DDB_G0292928-RELATED"/>
    <property type="match status" value="1"/>
</dbReference>
<evidence type="ECO:0000256" key="16">
    <source>
        <dbReference type="RuleBase" id="RU004013"/>
    </source>
</evidence>
<dbReference type="Gene3D" id="3.30.70.141">
    <property type="entry name" value="Nucleoside diphosphate kinase-like domain"/>
    <property type="match status" value="1"/>
</dbReference>
<comment type="similarity">
    <text evidence="1 13 14 15">Belongs to the NDK family.</text>
</comment>
<sequence>MIQKERTLSIIKPDAVSKGIIGAIISRFESSGLLIVSAKMLQLTTDQVLEFYNEHKNKFFFKDLMEFMISGPIFVQILEGNYAIRRNREIMGNTDPMKALAGTIRFDYGESCTKNVIHGSDSESSAKYEIAYFFDI</sequence>
<evidence type="ECO:0000256" key="3">
    <source>
        <dbReference type="ARBA" id="ARBA00017632"/>
    </source>
</evidence>
<dbReference type="Proteomes" id="UP000002192">
    <property type="component" value="Chromosome"/>
</dbReference>
<gene>
    <name evidence="13 18" type="primary">ndk</name>
    <name evidence="18" type="ordered locus">Bfl533</name>
</gene>